<protein>
    <submittedName>
        <fullName evidence="5">AraC-like DNA-binding protein</fullName>
    </submittedName>
</protein>
<comment type="caution">
    <text evidence="5">The sequence shown here is derived from an EMBL/GenBank/DDBJ whole genome shotgun (WGS) entry which is preliminary data.</text>
</comment>
<proteinExistence type="predicted"/>
<evidence type="ECO:0000256" key="2">
    <source>
        <dbReference type="ARBA" id="ARBA00023125"/>
    </source>
</evidence>
<dbReference type="RefSeq" id="WP_115934740.1">
    <property type="nucleotide sequence ID" value="NZ_QRDW01000001.1"/>
</dbReference>
<name>A0A3D9HVX0_9PROT</name>
<dbReference type="PANTHER" id="PTHR46796:SF15">
    <property type="entry name" value="BLL1074 PROTEIN"/>
    <property type="match status" value="1"/>
</dbReference>
<dbReference type="InterPro" id="IPR009057">
    <property type="entry name" value="Homeodomain-like_sf"/>
</dbReference>
<keyword evidence="1" id="KW-0805">Transcription regulation</keyword>
<accession>A0A3D9HVX0</accession>
<dbReference type="InterPro" id="IPR018060">
    <property type="entry name" value="HTH_AraC"/>
</dbReference>
<feature type="domain" description="HTH araC/xylS-type" evidence="4">
    <location>
        <begin position="218"/>
        <end position="317"/>
    </location>
</feature>
<dbReference type="SMART" id="SM00342">
    <property type="entry name" value="HTH_ARAC"/>
    <property type="match status" value="1"/>
</dbReference>
<dbReference type="Pfam" id="PF12833">
    <property type="entry name" value="HTH_18"/>
    <property type="match status" value="1"/>
</dbReference>
<evidence type="ECO:0000256" key="1">
    <source>
        <dbReference type="ARBA" id="ARBA00023015"/>
    </source>
</evidence>
<organism evidence="5 6">
    <name type="scientific">Aestuariispira insulae</name>
    <dbReference type="NCBI Taxonomy" id="1461337"/>
    <lineage>
        <taxon>Bacteria</taxon>
        <taxon>Pseudomonadati</taxon>
        <taxon>Pseudomonadota</taxon>
        <taxon>Alphaproteobacteria</taxon>
        <taxon>Rhodospirillales</taxon>
        <taxon>Kiloniellaceae</taxon>
        <taxon>Aestuariispira</taxon>
    </lineage>
</organism>
<dbReference type="PANTHER" id="PTHR46796">
    <property type="entry name" value="HTH-TYPE TRANSCRIPTIONAL ACTIVATOR RHAS-RELATED"/>
    <property type="match status" value="1"/>
</dbReference>
<dbReference type="AlphaFoldDB" id="A0A3D9HVX0"/>
<dbReference type="Gene3D" id="1.10.10.60">
    <property type="entry name" value="Homeodomain-like"/>
    <property type="match status" value="1"/>
</dbReference>
<evidence type="ECO:0000256" key="3">
    <source>
        <dbReference type="ARBA" id="ARBA00023163"/>
    </source>
</evidence>
<gene>
    <name evidence="5" type="ORF">DFP90_101408</name>
</gene>
<evidence type="ECO:0000313" key="5">
    <source>
        <dbReference type="EMBL" id="RED53617.1"/>
    </source>
</evidence>
<keyword evidence="2 5" id="KW-0238">DNA-binding</keyword>
<keyword evidence="6" id="KW-1185">Reference proteome</keyword>
<dbReference type="OrthoDB" id="9805730at2"/>
<dbReference type="GO" id="GO:0043565">
    <property type="term" value="F:sequence-specific DNA binding"/>
    <property type="evidence" value="ECO:0007669"/>
    <property type="project" value="InterPro"/>
</dbReference>
<reference evidence="5 6" key="1">
    <citation type="submission" date="2018-07" db="EMBL/GenBank/DDBJ databases">
        <title>Genomic Encyclopedia of Type Strains, Phase III (KMG-III): the genomes of soil and plant-associated and newly described type strains.</title>
        <authorList>
            <person name="Whitman W."/>
        </authorList>
    </citation>
    <scope>NUCLEOTIDE SEQUENCE [LARGE SCALE GENOMIC DNA]</scope>
    <source>
        <strain evidence="5 6">CECT 8488</strain>
    </source>
</reference>
<dbReference type="InterPro" id="IPR050204">
    <property type="entry name" value="AraC_XylS_family_regulators"/>
</dbReference>
<dbReference type="EMBL" id="QRDW01000001">
    <property type="protein sequence ID" value="RED53617.1"/>
    <property type="molecule type" value="Genomic_DNA"/>
</dbReference>
<sequence length="320" mass="36054">MGEEYPLGELYTRFWAVWLEELSGRLSGMASPRDEEGEQADDPIIRLMRFCEVHGPDRLFREAYRLAVLPAFEPMSFALLHAPDDKAFINRWHGMLEMHGRRLPRDLIRRGENCFYLLPAASVQASGSPLGPPILAAATLGLLNRHGWPIETVWQMPETGGRMAVWRREGAVDQIDMADTGSLWCFEYSAPRGIAQHVTGQSLGYLAQNGRLVKRLEDHWYALMKSEAALGGHISLEQIATAAGRSARSLSRELSLSGVTWRDLARGFRFRAACSFMAGGMECQEEIAFEAGFSDRHHMARDFKRMSAMSPGDYFSVLWR</sequence>
<evidence type="ECO:0000259" key="4">
    <source>
        <dbReference type="PROSITE" id="PS01124"/>
    </source>
</evidence>
<dbReference type="SUPFAM" id="SSF46689">
    <property type="entry name" value="Homeodomain-like"/>
    <property type="match status" value="1"/>
</dbReference>
<keyword evidence="3" id="KW-0804">Transcription</keyword>
<evidence type="ECO:0000313" key="6">
    <source>
        <dbReference type="Proteomes" id="UP000256845"/>
    </source>
</evidence>
<dbReference type="PROSITE" id="PS01124">
    <property type="entry name" value="HTH_ARAC_FAMILY_2"/>
    <property type="match status" value="1"/>
</dbReference>
<dbReference type="GO" id="GO:0003700">
    <property type="term" value="F:DNA-binding transcription factor activity"/>
    <property type="evidence" value="ECO:0007669"/>
    <property type="project" value="InterPro"/>
</dbReference>
<dbReference type="Proteomes" id="UP000256845">
    <property type="component" value="Unassembled WGS sequence"/>
</dbReference>